<reference evidence="4 5" key="1">
    <citation type="submission" date="2015-09" db="EMBL/GenBank/DDBJ databases">
        <title>Sorangium comparison.</title>
        <authorList>
            <person name="Zaburannyi N."/>
            <person name="Bunk B."/>
            <person name="Overmann J."/>
            <person name="Mueller R."/>
        </authorList>
    </citation>
    <scope>NUCLEOTIDE SEQUENCE [LARGE SCALE GENOMIC DNA]</scope>
    <source>
        <strain evidence="4 5">So ce836</strain>
    </source>
</reference>
<organism evidence="4 5">
    <name type="scientific">Sorangium cellulosum</name>
    <name type="common">Polyangium cellulosum</name>
    <dbReference type="NCBI Taxonomy" id="56"/>
    <lineage>
        <taxon>Bacteria</taxon>
        <taxon>Pseudomonadati</taxon>
        <taxon>Myxococcota</taxon>
        <taxon>Polyangia</taxon>
        <taxon>Polyangiales</taxon>
        <taxon>Polyangiaceae</taxon>
        <taxon>Sorangium</taxon>
    </lineage>
</organism>
<dbReference type="RefSeq" id="WP_129575181.1">
    <property type="nucleotide sequence ID" value="NZ_CP012672.1"/>
</dbReference>
<dbReference type="NCBIfam" id="TIGR02148">
    <property type="entry name" value="Fibro_Slime"/>
    <property type="match status" value="1"/>
</dbReference>
<proteinExistence type="predicted"/>
<gene>
    <name evidence="4" type="ORF">SOCE836_035060</name>
</gene>
<dbReference type="GO" id="GO:0005576">
    <property type="term" value="C:extracellular region"/>
    <property type="evidence" value="ECO:0007669"/>
    <property type="project" value="TreeGrafter"/>
</dbReference>
<dbReference type="Proteomes" id="UP000295497">
    <property type="component" value="Chromosome"/>
</dbReference>
<protein>
    <recommendedName>
        <fullName evidence="3">PA14 domain-containing protein</fullName>
    </recommendedName>
</protein>
<dbReference type="EMBL" id="CP012672">
    <property type="protein sequence ID" value="AUX31377.1"/>
    <property type="molecule type" value="Genomic_DNA"/>
</dbReference>
<feature type="compositionally biased region" description="Low complexity" evidence="1">
    <location>
        <begin position="43"/>
        <end position="58"/>
    </location>
</feature>
<evidence type="ECO:0000259" key="3">
    <source>
        <dbReference type="PROSITE" id="PS51820"/>
    </source>
</evidence>
<feature type="domain" description="PA14" evidence="3">
    <location>
        <begin position="144"/>
        <end position="300"/>
    </location>
</feature>
<dbReference type="InterPro" id="IPR011874">
    <property type="entry name" value="Fibro_Slime"/>
</dbReference>
<dbReference type="PROSITE" id="PS51820">
    <property type="entry name" value="PA14"/>
    <property type="match status" value="1"/>
</dbReference>
<dbReference type="PANTHER" id="PTHR31137">
    <property type="entry name" value="PROTEIN PSIB-RELATED-RELATED"/>
    <property type="match status" value="1"/>
</dbReference>
<sequence>MTLVHPTAASRAGAPPFLAFLLSTGAALAGCSPEIATIGRDLGATTSSSPASSSSTAGTAGGDDPGVEPGAGGGSPQGTAGAGGDGRCDPHLVGVVRDFKAFYSEGGHPDFEYFAGEGMTGLVEPELGPDDKPVYAHEGGTDHTTGPEAFHQWYHDDPAVNLSIPYVVPLKVSERGFGHFYGEEFFPIDDQGWGNEGREHNYGFTYELHMTFEYRPGDVFWFVGDDDLWVFINRRLAIDMGGLHGATAAYVDLDASAEELGIEVGEEYPLDFFHAERHGAGSMFSISTSLTFTNCDPILR</sequence>
<evidence type="ECO:0000256" key="2">
    <source>
        <dbReference type="SAM" id="SignalP"/>
    </source>
</evidence>
<dbReference type="InterPro" id="IPR037524">
    <property type="entry name" value="PA14/GLEYA"/>
</dbReference>
<accession>A0A4P2QMR0</accession>
<feature type="compositionally biased region" description="Gly residues" evidence="1">
    <location>
        <begin position="59"/>
        <end position="85"/>
    </location>
</feature>
<name>A0A4P2QMR0_SORCE</name>
<feature type="chain" id="PRO_5020535839" description="PA14 domain-containing protein" evidence="2">
    <location>
        <begin position="30"/>
        <end position="300"/>
    </location>
</feature>
<dbReference type="InterPro" id="IPR051154">
    <property type="entry name" value="Prespore-cell_inducing_factor"/>
</dbReference>
<evidence type="ECO:0000313" key="4">
    <source>
        <dbReference type="EMBL" id="AUX31377.1"/>
    </source>
</evidence>
<keyword evidence="2" id="KW-0732">Signal</keyword>
<evidence type="ECO:0000313" key="5">
    <source>
        <dbReference type="Proteomes" id="UP000295497"/>
    </source>
</evidence>
<feature type="signal peptide" evidence="2">
    <location>
        <begin position="1"/>
        <end position="29"/>
    </location>
</feature>
<evidence type="ECO:0000256" key="1">
    <source>
        <dbReference type="SAM" id="MobiDB-lite"/>
    </source>
</evidence>
<feature type="region of interest" description="Disordered" evidence="1">
    <location>
        <begin position="42"/>
        <end position="86"/>
    </location>
</feature>
<dbReference type="AlphaFoldDB" id="A0A4P2QMR0"/>